<evidence type="ECO:0000313" key="4">
    <source>
        <dbReference type="Proteomes" id="UP000236333"/>
    </source>
</evidence>
<dbReference type="Proteomes" id="UP000236333">
    <property type="component" value="Unassembled WGS sequence"/>
</dbReference>
<sequence>MTPRGGVGTLPLVVLLGCALLASAAGSAVVSLYMSQDSGVLDLKWDDGPRHLEAQLVQLGLAVQVADGPVEGSGCYVIPAQNGASFYANAEDMTAVAEFVSQGGLVVMLDAKEGNGDAQKALIAGALGYEGSWGLCKSFGSNERHSNGQPAISAEAKAFLPGAAFPEHLEDARVTSVHTVCGRTDAKAVSWPLYHVLDDSNKVVAQAFGKVGSAGAVVWLGYSWKDGPVAQWGALLRAVIHEFGSGEPACSAVHRTPLSTVCRDLGVKTVSGAQIREFSTTIGFSEEEDTNTVTAAIDDNASSVIIAASITCGSSVALTGADGTSKTYNCQGGDGPPPPTPPPSPSPPPPLPDNSFVLTVTNGVSSGTTCSVIQAAVNAASNTAISKADSLASAEHVWNERQLQELMPGSGLERMVQGAAYAAGPKEVQRLQELSAAVDYQDVERRIMQATGGNSGGFKLVVDLLVMQIEEVPLPPSPPPSPPRPFDAPALPPLPPSPPPKPPRPPPSPPFGAVLGALATQLNATAEVGFRPPAPKPPAPKPPTPAGVPVPKPKPGKSPKPSPPPGTPARLAKFKGLYGMGVYLNKTQPIVWYDTNGFRKFRTPRSSLNLIYWTQKYECGTLTPGSCVQCPRAWEATRNVTILFREPWQLDAIHIRQLQNPGVLVVELLPWPAVPIVGLVDSTGNPVPPVAGTLRPPVRNVTVDTSLCSSTLDVNLGARAGTDLPVPRRGSQASIPDSLKATAYGGINIIVKAQPSKGKTYIDSVTFDGRALYPADANFYSGNDVRLYG</sequence>
<dbReference type="EMBL" id="PGGS01000261">
    <property type="protein sequence ID" value="PNH06063.1"/>
    <property type="molecule type" value="Genomic_DNA"/>
</dbReference>
<feature type="region of interest" description="Disordered" evidence="1">
    <location>
        <begin position="473"/>
        <end position="514"/>
    </location>
</feature>
<proteinExistence type="predicted"/>
<evidence type="ECO:0000256" key="1">
    <source>
        <dbReference type="SAM" id="MobiDB-lite"/>
    </source>
</evidence>
<comment type="caution">
    <text evidence="3">The sequence shown here is derived from an EMBL/GenBank/DDBJ whole genome shotgun (WGS) entry which is preliminary data.</text>
</comment>
<feature type="region of interest" description="Disordered" evidence="1">
    <location>
        <begin position="528"/>
        <end position="569"/>
    </location>
</feature>
<accession>A0A2J8A0K9</accession>
<dbReference type="OrthoDB" id="547120at2759"/>
<name>A0A2J8A0K9_9CHLO</name>
<dbReference type="PANTHER" id="PTHR48148">
    <property type="entry name" value="KERATINOCYTE PROLINE-RICH PROTEIN"/>
    <property type="match status" value="1"/>
</dbReference>
<dbReference type="PROSITE" id="PS51257">
    <property type="entry name" value="PROKAR_LIPOPROTEIN"/>
    <property type="match status" value="1"/>
</dbReference>
<gene>
    <name evidence="3" type="ORF">TSOC_007625</name>
</gene>
<feature type="chain" id="PRO_5014413071" evidence="2">
    <location>
        <begin position="25"/>
        <end position="789"/>
    </location>
</feature>
<evidence type="ECO:0000256" key="2">
    <source>
        <dbReference type="SAM" id="SignalP"/>
    </source>
</evidence>
<feature type="compositionally biased region" description="Pro residues" evidence="1">
    <location>
        <begin position="335"/>
        <end position="352"/>
    </location>
</feature>
<dbReference type="PANTHER" id="PTHR48148:SF2">
    <property type="entry name" value="PA14 DOMAIN-CONTAINING PROTEIN"/>
    <property type="match status" value="1"/>
</dbReference>
<feature type="compositionally biased region" description="Pro residues" evidence="1">
    <location>
        <begin position="532"/>
        <end position="567"/>
    </location>
</feature>
<feature type="signal peptide" evidence="2">
    <location>
        <begin position="1"/>
        <end position="24"/>
    </location>
</feature>
<organism evidence="3 4">
    <name type="scientific">Tetrabaena socialis</name>
    <dbReference type="NCBI Taxonomy" id="47790"/>
    <lineage>
        <taxon>Eukaryota</taxon>
        <taxon>Viridiplantae</taxon>
        <taxon>Chlorophyta</taxon>
        <taxon>core chlorophytes</taxon>
        <taxon>Chlorophyceae</taxon>
        <taxon>CS clade</taxon>
        <taxon>Chlamydomonadales</taxon>
        <taxon>Tetrabaenaceae</taxon>
        <taxon>Tetrabaena</taxon>
    </lineage>
</organism>
<reference evidence="3 4" key="1">
    <citation type="journal article" date="2017" name="Mol. Biol. Evol.">
        <title>The 4-celled Tetrabaena socialis nuclear genome reveals the essential components for genetic control of cell number at the origin of multicellularity in the volvocine lineage.</title>
        <authorList>
            <person name="Featherston J."/>
            <person name="Arakaki Y."/>
            <person name="Hanschen E.R."/>
            <person name="Ferris P.J."/>
            <person name="Michod R.E."/>
            <person name="Olson B.J.S.C."/>
            <person name="Nozaki H."/>
            <person name="Durand P.M."/>
        </authorList>
    </citation>
    <scope>NUCLEOTIDE SEQUENCE [LARGE SCALE GENOMIC DNA]</scope>
    <source>
        <strain evidence="3 4">NIES-571</strain>
    </source>
</reference>
<feature type="region of interest" description="Disordered" evidence="1">
    <location>
        <begin position="327"/>
        <end position="355"/>
    </location>
</feature>
<keyword evidence="4" id="KW-1185">Reference proteome</keyword>
<feature type="compositionally biased region" description="Pro residues" evidence="1">
    <location>
        <begin position="473"/>
        <end position="510"/>
    </location>
</feature>
<dbReference type="AlphaFoldDB" id="A0A2J8A0K9"/>
<keyword evidence="2" id="KW-0732">Signal</keyword>
<evidence type="ECO:0000313" key="3">
    <source>
        <dbReference type="EMBL" id="PNH06063.1"/>
    </source>
</evidence>
<protein>
    <submittedName>
        <fullName evidence="3">Uncharacterized protein</fullName>
    </submittedName>
</protein>